<evidence type="ECO:0000313" key="3">
    <source>
        <dbReference type="Proteomes" id="UP000192247"/>
    </source>
</evidence>
<proteinExistence type="predicted"/>
<dbReference type="OrthoDB" id="408683at2759"/>
<protein>
    <submittedName>
        <fullName evidence="2">Uncharacterized protein</fullName>
    </submittedName>
</protein>
<dbReference type="Proteomes" id="UP000192247">
    <property type="component" value="Unassembled WGS sequence"/>
</dbReference>
<dbReference type="PANTHER" id="PTHR21027">
    <property type="entry name" value="TRNA-SPLICING ENDONUCLEASE SUBUNIT SEN54"/>
    <property type="match status" value="1"/>
</dbReference>
<dbReference type="GO" id="GO:0000214">
    <property type="term" value="C:tRNA-intron endonuclease complex"/>
    <property type="evidence" value="ECO:0007669"/>
    <property type="project" value="TreeGrafter"/>
</dbReference>
<comment type="caution">
    <text evidence="2">The sequence shown here is derived from an EMBL/GenBank/DDBJ whole genome shotgun (WGS) entry which is preliminary data.</text>
</comment>
<dbReference type="InterPro" id="IPR024337">
    <property type="entry name" value="tRNA_splic_suSen54"/>
</dbReference>
<feature type="region of interest" description="Disordered" evidence="1">
    <location>
        <begin position="450"/>
        <end position="472"/>
    </location>
</feature>
<evidence type="ECO:0000313" key="2">
    <source>
        <dbReference type="EMBL" id="OQR77181.1"/>
    </source>
</evidence>
<keyword evidence="3" id="KW-1185">Reference proteome</keyword>
<dbReference type="EMBL" id="MNPL01003861">
    <property type="protein sequence ID" value="OQR77181.1"/>
    <property type="molecule type" value="Genomic_DNA"/>
</dbReference>
<evidence type="ECO:0000256" key="1">
    <source>
        <dbReference type="SAM" id="MobiDB-lite"/>
    </source>
</evidence>
<dbReference type="GO" id="GO:0000379">
    <property type="term" value="P:tRNA-type intron splice site recognition and cleavage"/>
    <property type="evidence" value="ECO:0007669"/>
    <property type="project" value="TreeGrafter"/>
</dbReference>
<gene>
    <name evidence="2" type="ORF">BIW11_02947</name>
</gene>
<feature type="region of interest" description="Disordered" evidence="1">
    <location>
        <begin position="227"/>
        <end position="269"/>
    </location>
</feature>
<organism evidence="2 3">
    <name type="scientific">Tropilaelaps mercedesae</name>
    <dbReference type="NCBI Taxonomy" id="418985"/>
    <lineage>
        <taxon>Eukaryota</taxon>
        <taxon>Metazoa</taxon>
        <taxon>Ecdysozoa</taxon>
        <taxon>Arthropoda</taxon>
        <taxon>Chelicerata</taxon>
        <taxon>Arachnida</taxon>
        <taxon>Acari</taxon>
        <taxon>Parasitiformes</taxon>
        <taxon>Mesostigmata</taxon>
        <taxon>Gamasina</taxon>
        <taxon>Dermanyssoidea</taxon>
        <taxon>Laelapidae</taxon>
        <taxon>Tropilaelaps</taxon>
    </lineage>
</organism>
<feature type="compositionally biased region" description="Basic residues" evidence="1">
    <location>
        <begin position="259"/>
        <end position="268"/>
    </location>
</feature>
<reference evidence="2 3" key="1">
    <citation type="journal article" date="2017" name="Gigascience">
        <title>Draft genome of the honey bee ectoparasitic mite, Tropilaelaps mercedesae, is shaped by the parasitic life history.</title>
        <authorList>
            <person name="Dong X."/>
            <person name="Armstrong S.D."/>
            <person name="Xia D."/>
            <person name="Makepeace B.L."/>
            <person name="Darby A.C."/>
            <person name="Kadowaki T."/>
        </authorList>
    </citation>
    <scope>NUCLEOTIDE SEQUENCE [LARGE SCALE GENOMIC DNA]</scope>
    <source>
        <strain evidence="2">Wuxi-XJTLU</strain>
    </source>
</reference>
<name>A0A1V9XUR9_9ACAR</name>
<sequence>MLETMGSPGNPTMLEFYEALYLLERAKLRLTDSDGVPMSVFDAYATLLRDETDHELHLVFEHLVEGGCVVAPYKKPSKRKKPSARVNTEEEKLLMAAHALALPIASTQSAFAKDSDSDLEVISCNMPEPADKDKIPKEVELLYTPGPIYKGELISFLKISCAGQLLIVPTIPPELSPICAALQTCPAANGSGPLAGNHSSNVVILGRSLTVPEEWITMAGKERADPLDEATGEYRGNSTATRGRHRKRKGEWSSPKKGSVTKRGKKAKQQAVLEAPQVPEPFSGTSPAMTALPNAFDHLPGLGVMPNSCTERFHRRWFPRWFDGLELGVHSSSMQSNLHCFTRDGIPSIPWVRNWQEYKNEFARIVTERGSQTGDGADERIAFYRGTTKPLMTGTKGNMTALIFEELTLGTEVTEDLSTLLERFGRWEEDDSAENSGLTSQTDAAERLHAHDEDDVSAKGQHPTVGNNTDTSLSLINIKTETQNLDDDASREPPQTTMTVSYNGYFNGDPPSELTQSEVFNRVTRNETANLPEVPARKAAQPSIGSVSGEGDNANGQFDGLLVGTLKHTRQTQQDDASRIRRLAAGCTRTTAPRIVFDIYTDSDYSKTSSSLPDYRVVVLPSGAGGVLKFRDLIRLCTEADDTTLLIAHVVDGRVRTRQVMPFSIPRYN</sequence>
<dbReference type="InParanoid" id="A0A1V9XUR9"/>
<dbReference type="PANTHER" id="PTHR21027:SF1">
    <property type="entry name" value="TRNA-SPLICING ENDONUCLEASE SUBUNIT SEN54"/>
    <property type="match status" value="1"/>
</dbReference>
<dbReference type="AlphaFoldDB" id="A0A1V9XUR9"/>
<accession>A0A1V9XUR9</accession>